<evidence type="ECO:0000313" key="1">
    <source>
        <dbReference type="EMBL" id="APT90517.1"/>
    </source>
</evidence>
<dbReference type="AlphaFoldDB" id="A0A1L7CXH5"/>
<name>A0A1L7CXH5_9CORY</name>
<dbReference type="Proteomes" id="UP000185469">
    <property type="component" value="Chromosome"/>
</dbReference>
<dbReference type="KEGG" id="csph:CSPHI_05120"/>
<evidence type="ECO:0000313" key="2">
    <source>
        <dbReference type="Proteomes" id="UP000185469"/>
    </source>
</evidence>
<sequence length="164" mass="18252">MTAPDFHTEDPIAQITAAIEATSSTTDAEQDFDVWAILDATYTLKPHQNIFERTGTDAEFWQTVEHYRVHECDLVIGDDGLDQMRIYGAATVEDYEAATLDFHTNWELDLVDTEDGERVDVVVYGIPSAEEPGPYNFAMKKAGWLPVGTGGNRAVRLPKTRAEA</sequence>
<keyword evidence="2" id="KW-1185">Reference proteome</keyword>
<gene>
    <name evidence="1" type="ORF">CSPHI_05120</name>
</gene>
<dbReference type="EMBL" id="CP009248">
    <property type="protein sequence ID" value="APT90517.1"/>
    <property type="molecule type" value="Genomic_DNA"/>
</dbReference>
<protein>
    <submittedName>
        <fullName evidence="1">Uncharacterized protein</fullName>
    </submittedName>
</protein>
<accession>A0A1L7CXH5</accession>
<proteinExistence type="predicted"/>
<reference evidence="1 2" key="1">
    <citation type="submission" date="2014-08" db="EMBL/GenBank/DDBJ databases">
        <title>Complete genome sequence of Corynebacterium sphenisci CECT 5990(T) (=DSM 44792(T)), isolated from healthy wild penguins.</title>
        <authorList>
            <person name="Ruckert C."/>
            <person name="Albersmeier A."/>
            <person name="Winkler A."/>
            <person name="Kalinowski J."/>
        </authorList>
    </citation>
    <scope>NUCLEOTIDE SEQUENCE [LARGE SCALE GENOMIC DNA]</scope>
    <source>
        <strain evidence="1 2">DSM 44792</strain>
    </source>
</reference>
<organism evidence="1 2">
    <name type="scientific">Corynebacterium sphenisci DSM 44792</name>
    <dbReference type="NCBI Taxonomy" id="1437874"/>
    <lineage>
        <taxon>Bacteria</taxon>
        <taxon>Bacillati</taxon>
        <taxon>Actinomycetota</taxon>
        <taxon>Actinomycetes</taxon>
        <taxon>Mycobacteriales</taxon>
        <taxon>Corynebacteriaceae</taxon>
        <taxon>Corynebacterium</taxon>
    </lineage>
</organism>
<dbReference type="RefSeq" id="WP_075691775.1">
    <property type="nucleotide sequence ID" value="NZ_CP009248.1"/>
</dbReference>